<dbReference type="OrthoDB" id="10014807at2759"/>
<accession>A0A813PQG3</accession>
<evidence type="ECO:0000313" key="5">
    <source>
        <dbReference type="Proteomes" id="UP000663891"/>
    </source>
</evidence>
<name>A0A813PQG3_9BILA</name>
<evidence type="ECO:0000256" key="2">
    <source>
        <dbReference type="SAM" id="MobiDB-lite"/>
    </source>
</evidence>
<evidence type="ECO:0000313" key="3">
    <source>
        <dbReference type="EMBL" id="CAF0758634.1"/>
    </source>
</evidence>
<dbReference type="AlphaFoldDB" id="A0A813PQG3"/>
<keyword evidence="1" id="KW-0175">Coiled coil</keyword>
<feature type="compositionally biased region" description="Basic and acidic residues" evidence="2">
    <location>
        <begin position="28"/>
        <end position="48"/>
    </location>
</feature>
<evidence type="ECO:0000256" key="1">
    <source>
        <dbReference type="SAM" id="Coils"/>
    </source>
</evidence>
<feature type="coiled-coil region" evidence="1">
    <location>
        <begin position="294"/>
        <end position="321"/>
    </location>
</feature>
<dbReference type="EMBL" id="CAJNON010000008">
    <property type="protein sequence ID" value="CAF0758634.1"/>
    <property type="molecule type" value="Genomic_DNA"/>
</dbReference>
<reference evidence="3" key="1">
    <citation type="submission" date="2021-02" db="EMBL/GenBank/DDBJ databases">
        <authorList>
            <person name="Nowell W R."/>
        </authorList>
    </citation>
    <scope>NUCLEOTIDE SEQUENCE</scope>
</reference>
<comment type="caution">
    <text evidence="3">The sequence shown here is derived from an EMBL/GenBank/DDBJ whole genome shotgun (WGS) entry which is preliminary data.</text>
</comment>
<feature type="region of interest" description="Disordered" evidence="2">
    <location>
        <begin position="27"/>
        <end position="68"/>
    </location>
</feature>
<feature type="coiled-coil region" evidence="1">
    <location>
        <begin position="363"/>
        <end position="397"/>
    </location>
</feature>
<protein>
    <submittedName>
        <fullName evidence="3">Uncharacterized protein</fullName>
    </submittedName>
</protein>
<proteinExistence type="predicted"/>
<sequence length="615" mass="72649">MSKTLVYQTNKEFDKCAELLRSIINAQESRRDSSSPNIHKDNRKEKQKTSTTNTRLKKQNSKINVTKTSFIKTNDTNTFDTHEHRLSYSPNKIFYPIKEEVSPSKNRLSPTKSRKHITRSPSPSQTNHQRLTSSSLINNKSRQKTSHHLHQNENKEEFIRSSSCSDLSSLKSDFMQKEQTRLVFDRFLTYLTRIQTISKQIRIQNFNDSESHYLWNELENSLSSAISYAKNDIQFQLSLAPLRNEILELRKQLQTANVHLHEYDLTQRHKDQYIYLQKKFDTNQIQYTELLLHNEQLKNKCHLLQDKLDNLERNNIHLVQRLTQQDIRSIAQRTEWNLTDNRFLLREEIIFLKEKLYHVYDDVATLFNRNHSLESDLREEKKQIFIYEQQFKNLKQTAQYLLYDLDNRSFEEKIKQFLNNILNDKYHERINTSSHHHHHHQAHMTPTRSVDSSSLFFETPHKSTQPTTYRREKKFRPKSLFITPTILNDSKILSKFRDHRSPTIDITQCSSSTIDDADSTLTSSSSESLHYQQRKRNTLYNSLPLLNQPPNIDMSRFNQMYNNNNESSPEFDEISNLTSKIFSSENDDDIPIRDINISTTSSSTMTSDAEKLISM</sequence>
<dbReference type="EMBL" id="CAJOAY010000371">
    <property type="protein sequence ID" value="CAF3646395.1"/>
    <property type="molecule type" value="Genomic_DNA"/>
</dbReference>
<evidence type="ECO:0000313" key="4">
    <source>
        <dbReference type="EMBL" id="CAF3646395.1"/>
    </source>
</evidence>
<feature type="compositionally biased region" description="Polar residues" evidence="2">
    <location>
        <begin position="119"/>
        <end position="140"/>
    </location>
</feature>
<gene>
    <name evidence="4" type="ORF">OKA104_LOCUS8944</name>
    <name evidence="3" type="ORF">VCS650_LOCUS1676</name>
</gene>
<organism evidence="3 5">
    <name type="scientific">Adineta steineri</name>
    <dbReference type="NCBI Taxonomy" id="433720"/>
    <lineage>
        <taxon>Eukaryota</taxon>
        <taxon>Metazoa</taxon>
        <taxon>Spiralia</taxon>
        <taxon>Gnathifera</taxon>
        <taxon>Rotifera</taxon>
        <taxon>Eurotatoria</taxon>
        <taxon>Bdelloidea</taxon>
        <taxon>Adinetida</taxon>
        <taxon>Adinetidae</taxon>
        <taxon>Adineta</taxon>
    </lineage>
</organism>
<feature type="region of interest" description="Disordered" evidence="2">
    <location>
        <begin position="432"/>
        <end position="451"/>
    </location>
</feature>
<feature type="region of interest" description="Disordered" evidence="2">
    <location>
        <begin position="98"/>
        <end position="157"/>
    </location>
</feature>
<dbReference type="Proteomes" id="UP000663891">
    <property type="component" value="Unassembled WGS sequence"/>
</dbReference>
<dbReference type="Proteomes" id="UP000663881">
    <property type="component" value="Unassembled WGS sequence"/>
</dbReference>